<dbReference type="AlphaFoldDB" id="A0A975Y5B8"/>
<evidence type="ECO:0000313" key="2">
    <source>
        <dbReference type="Proteomes" id="UP000683511"/>
    </source>
</evidence>
<name>A0A975Y5B8_9NOST</name>
<evidence type="ECO:0000313" key="1">
    <source>
        <dbReference type="EMBL" id="QXE24075.1"/>
    </source>
</evidence>
<protein>
    <submittedName>
        <fullName evidence="1">Uncharacterized protein</fullName>
    </submittedName>
</protein>
<proteinExistence type="predicted"/>
<dbReference type="RefSeq" id="WP_190605074.1">
    <property type="nucleotide sequence ID" value="NZ_CP021056.1"/>
</dbReference>
<reference evidence="1" key="1">
    <citation type="submission" date="2017-04" db="EMBL/GenBank/DDBJ databases">
        <title>Genome deletions in a multicellular cyanobacterial endosymbiont for morphological adaptation in marine diatoms.</title>
        <authorList>
            <person name="Wang Y."/>
            <person name="Gao H."/>
            <person name="Li R."/>
            <person name="Xu X."/>
        </authorList>
    </citation>
    <scope>NUCLEOTIDE SEQUENCE</scope>
    <source>
        <strain evidence="1">FACHB 800</strain>
    </source>
</reference>
<dbReference type="EMBL" id="CP021056">
    <property type="protein sequence ID" value="QXE24075.1"/>
    <property type="molecule type" value="Genomic_DNA"/>
</dbReference>
<accession>A0A975Y5B8</accession>
<gene>
    <name evidence="1" type="ORF">B6N60_02778</name>
</gene>
<dbReference type="KEGG" id="rsin:B6N60_02778"/>
<organism evidence="1 2">
    <name type="scientific">Richelia sinica FACHB-800</name>
    <dbReference type="NCBI Taxonomy" id="1357546"/>
    <lineage>
        <taxon>Bacteria</taxon>
        <taxon>Bacillati</taxon>
        <taxon>Cyanobacteriota</taxon>
        <taxon>Cyanophyceae</taxon>
        <taxon>Nostocales</taxon>
        <taxon>Nostocaceae</taxon>
        <taxon>Richelia</taxon>
    </lineage>
</organism>
<sequence>MAGLQNFALPCLHPVMRRRLSPTVTDTVFMAKVGIKAALSLDDFAADFAYAHFLA</sequence>
<keyword evidence="2" id="KW-1185">Reference proteome</keyword>
<dbReference type="Proteomes" id="UP000683511">
    <property type="component" value="Chromosome"/>
</dbReference>